<evidence type="ECO:0000313" key="3">
    <source>
        <dbReference type="Proteomes" id="UP000762676"/>
    </source>
</evidence>
<dbReference type="Pfam" id="PF20700">
    <property type="entry name" value="Mutator"/>
    <property type="match status" value="2"/>
</dbReference>
<accession>A0AAV4IX06</accession>
<organism evidence="2 3">
    <name type="scientific">Elysia marginata</name>
    <dbReference type="NCBI Taxonomy" id="1093978"/>
    <lineage>
        <taxon>Eukaryota</taxon>
        <taxon>Metazoa</taxon>
        <taxon>Spiralia</taxon>
        <taxon>Lophotrochozoa</taxon>
        <taxon>Mollusca</taxon>
        <taxon>Gastropoda</taxon>
        <taxon>Heterobranchia</taxon>
        <taxon>Euthyneura</taxon>
        <taxon>Panpulmonata</taxon>
        <taxon>Sacoglossa</taxon>
        <taxon>Placobranchoidea</taxon>
        <taxon>Plakobranchidae</taxon>
        <taxon>Elysia</taxon>
    </lineage>
</organism>
<reference evidence="2 3" key="1">
    <citation type="journal article" date="2021" name="Elife">
        <title>Chloroplast acquisition without the gene transfer in kleptoplastic sea slugs, Plakobranchus ocellatus.</title>
        <authorList>
            <person name="Maeda T."/>
            <person name="Takahashi S."/>
            <person name="Yoshida T."/>
            <person name="Shimamura S."/>
            <person name="Takaki Y."/>
            <person name="Nagai Y."/>
            <person name="Toyoda A."/>
            <person name="Suzuki Y."/>
            <person name="Arimoto A."/>
            <person name="Ishii H."/>
            <person name="Satoh N."/>
            <person name="Nishiyama T."/>
            <person name="Hasebe M."/>
            <person name="Maruyama T."/>
            <person name="Minagawa J."/>
            <person name="Obokata J."/>
            <person name="Shigenobu S."/>
        </authorList>
    </citation>
    <scope>NUCLEOTIDE SEQUENCE [LARGE SCALE GENOMIC DNA]</scope>
</reference>
<comment type="caution">
    <text evidence="2">The sequence shown here is derived from an EMBL/GenBank/DDBJ whole genome shotgun (WGS) entry which is preliminary data.</text>
</comment>
<feature type="domain" description="Mutator-like transposase" evidence="1">
    <location>
        <begin position="2"/>
        <end position="50"/>
    </location>
</feature>
<gene>
    <name evidence="2" type="ORF">ElyMa_003158700</name>
</gene>
<dbReference type="InterPro" id="IPR049012">
    <property type="entry name" value="Mutator_transp_dom"/>
</dbReference>
<keyword evidence="3" id="KW-1185">Reference proteome</keyword>
<dbReference type="EMBL" id="BMAT01006513">
    <property type="protein sequence ID" value="GFS14263.1"/>
    <property type="molecule type" value="Genomic_DNA"/>
</dbReference>
<dbReference type="Proteomes" id="UP000762676">
    <property type="component" value="Unassembled WGS sequence"/>
</dbReference>
<evidence type="ECO:0000313" key="2">
    <source>
        <dbReference type="EMBL" id="GFS14263.1"/>
    </source>
</evidence>
<sequence length="193" mass="21608">MVSDGDSKVHTRLFETQPYGPDEEIQKEDCINHVGKRLGAALRNLVSDSSKRELIRLYSLDVTDEDVIDISVSYDGSWLTRGHKAPIGIGCVIDVVTGLVIDGHVCSLHCHTCAQSGEFVRRETPHRCERWMQELIASGECTINFQGLSGLMEVQATEVLWSRSAQRHKLRYTTMVSNGDSKKAHTRLLETQP</sequence>
<proteinExistence type="predicted"/>
<evidence type="ECO:0000259" key="1">
    <source>
        <dbReference type="Pfam" id="PF20700"/>
    </source>
</evidence>
<protein>
    <recommendedName>
        <fullName evidence="1">Mutator-like transposase domain-containing protein</fullName>
    </recommendedName>
</protein>
<dbReference type="AlphaFoldDB" id="A0AAV4IX06"/>
<name>A0AAV4IX06_9GAST</name>
<feature type="domain" description="Mutator-like transposase" evidence="1">
    <location>
        <begin position="62"/>
        <end position="184"/>
    </location>
</feature>